<evidence type="ECO:0000256" key="17">
    <source>
        <dbReference type="SAM" id="MobiDB-lite"/>
    </source>
</evidence>
<dbReference type="eggNOG" id="ENOG502RZQN">
    <property type="taxonomic scope" value="Eukaryota"/>
</dbReference>
<feature type="compositionally biased region" description="Low complexity" evidence="17">
    <location>
        <begin position="310"/>
        <end position="321"/>
    </location>
</feature>
<gene>
    <name evidence="18" type="ORF">W97_02938</name>
</gene>
<keyword evidence="13" id="KW-0206">Cytoskeleton</keyword>
<dbReference type="GO" id="GO:0008608">
    <property type="term" value="P:attachment of spindle microtubules to kinetochore"/>
    <property type="evidence" value="ECO:0007669"/>
    <property type="project" value="InterPro"/>
</dbReference>
<dbReference type="Pfam" id="PF08655">
    <property type="entry name" value="DASH_Ask1"/>
    <property type="match status" value="1"/>
</dbReference>
<evidence type="ECO:0000313" key="18">
    <source>
        <dbReference type="EMBL" id="EON63710.1"/>
    </source>
</evidence>
<dbReference type="PANTHER" id="PTHR28200:SF1">
    <property type="entry name" value="DASH COMPLEX SUBUNIT ASK1"/>
    <property type="match status" value="1"/>
</dbReference>
<keyword evidence="10" id="KW-0498">Mitosis</keyword>
<dbReference type="GO" id="GO:0005874">
    <property type="term" value="C:microtubule"/>
    <property type="evidence" value="ECO:0007669"/>
    <property type="project" value="UniProtKB-KW"/>
</dbReference>
<evidence type="ECO:0000256" key="11">
    <source>
        <dbReference type="ARBA" id="ARBA00022829"/>
    </source>
</evidence>
<evidence type="ECO:0000256" key="4">
    <source>
        <dbReference type="ARBA" id="ARBA00010731"/>
    </source>
</evidence>
<dbReference type="GO" id="GO:0051301">
    <property type="term" value="P:cell division"/>
    <property type="evidence" value="ECO:0007669"/>
    <property type="project" value="UniProtKB-KW"/>
</dbReference>
<feature type="region of interest" description="Disordered" evidence="17">
    <location>
        <begin position="84"/>
        <end position="176"/>
    </location>
</feature>
<dbReference type="PANTHER" id="PTHR28200">
    <property type="entry name" value="DASH COMPLEX SUBUNIT ASK1"/>
    <property type="match status" value="1"/>
</dbReference>
<keyword evidence="19" id="KW-1185">Reference proteome</keyword>
<dbReference type="OrthoDB" id="5573898at2759"/>
<evidence type="ECO:0000256" key="3">
    <source>
        <dbReference type="ARBA" id="ARBA00004629"/>
    </source>
</evidence>
<keyword evidence="9" id="KW-0493">Microtubule</keyword>
<reference evidence="19" key="1">
    <citation type="submission" date="2012-06" db="EMBL/GenBank/DDBJ databases">
        <title>The genome sequence of Coniosporium apollinis CBS 100218.</title>
        <authorList>
            <consortium name="The Broad Institute Genome Sequencing Platform"/>
            <person name="Cuomo C."/>
            <person name="Gorbushina A."/>
            <person name="Noack S."/>
            <person name="Walker B."/>
            <person name="Young S.K."/>
            <person name="Zeng Q."/>
            <person name="Gargeya S."/>
            <person name="Fitzgerald M."/>
            <person name="Haas B."/>
            <person name="Abouelleil A."/>
            <person name="Alvarado L."/>
            <person name="Arachchi H.M."/>
            <person name="Berlin A.M."/>
            <person name="Chapman S.B."/>
            <person name="Goldberg J."/>
            <person name="Griggs A."/>
            <person name="Gujja S."/>
            <person name="Hansen M."/>
            <person name="Howarth C."/>
            <person name="Imamovic A."/>
            <person name="Larimer J."/>
            <person name="McCowan C."/>
            <person name="Montmayeur A."/>
            <person name="Murphy C."/>
            <person name="Neiman D."/>
            <person name="Pearson M."/>
            <person name="Priest M."/>
            <person name="Roberts A."/>
            <person name="Saif S."/>
            <person name="Shea T."/>
            <person name="Sisk P."/>
            <person name="Sykes S."/>
            <person name="Wortman J."/>
            <person name="Nusbaum C."/>
            <person name="Birren B."/>
        </authorList>
    </citation>
    <scope>NUCLEOTIDE SEQUENCE [LARGE SCALE GENOMIC DNA]</scope>
    <source>
        <strain evidence="19">CBS 100218</strain>
    </source>
</reference>
<sequence length="441" mass="47522">MSRPNMPTGSRGLTLTEELEKLEQSITLTLQEIDHNFSRAHRIVTTSILPIVEEYAKHSAAVWDGSKFWKQFFEASANVSLTGYEEADPDESAAHDETATTAEHEEDGSYTSPQAGADETLTPAKPSEYDVGDEEDDTDLLSSPSVAHAHSTPRMPSTTTKSKHSAAPPTATFAEYPSPYEALKRELRTSAAADTASSPLAPSPPTPARQSQAPREAEAATPARGGGALPDMTMTPDATTSPFVPVSTARRNPDPLLHRMLDKTFRIAATPHSTRQTRRPGFVLGSAARQKGVGQTPGTVNRTRRWTLDSSPASSPAVAAPQLRAEIFGSPLKGPRTPGVSVQTPRYRGRDDGAGERSVGPVWDSESDGEEEEGMFSPPKTMQFHVPQSRLLQTPAREASKRIVQDLLLTAGAGDTTDELQTGDEDSPSVVRRNVELDDSF</sequence>
<evidence type="ECO:0000256" key="5">
    <source>
        <dbReference type="ARBA" id="ARBA00014520"/>
    </source>
</evidence>
<dbReference type="GO" id="GO:0042729">
    <property type="term" value="C:DASH complex"/>
    <property type="evidence" value="ECO:0007669"/>
    <property type="project" value="InterPro"/>
</dbReference>
<feature type="compositionally biased region" description="Acidic residues" evidence="17">
    <location>
        <begin position="130"/>
        <end position="139"/>
    </location>
</feature>
<evidence type="ECO:0000256" key="1">
    <source>
        <dbReference type="ARBA" id="ARBA00004123"/>
    </source>
</evidence>
<name>R7YP53_CONA1</name>
<dbReference type="GO" id="GO:0044732">
    <property type="term" value="C:mitotic spindle pole body"/>
    <property type="evidence" value="ECO:0007669"/>
    <property type="project" value="TreeGrafter"/>
</dbReference>
<protein>
    <recommendedName>
        <fullName evidence="5">DASH complex subunit ASK1</fullName>
    </recommendedName>
</protein>
<keyword evidence="16" id="KW-0137">Centromere</keyword>
<evidence type="ECO:0000256" key="7">
    <source>
        <dbReference type="ARBA" id="ARBA00022490"/>
    </source>
</evidence>
<evidence type="ECO:0000256" key="10">
    <source>
        <dbReference type="ARBA" id="ARBA00022776"/>
    </source>
</evidence>
<dbReference type="STRING" id="1168221.R7YP53"/>
<evidence type="ECO:0000256" key="13">
    <source>
        <dbReference type="ARBA" id="ARBA00023212"/>
    </source>
</evidence>
<evidence type="ECO:0000256" key="2">
    <source>
        <dbReference type="ARBA" id="ARBA00004186"/>
    </source>
</evidence>
<feature type="region of interest" description="Disordered" evidence="17">
    <location>
        <begin position="188"/>
        <end position="252"/>
    </location>
</feature>
<dbReference type="OMA" id="TIQFHIP"/>
<evidence type="ECO:0000256" key="16">
    <source>
        <dbReference type="ARBA" id="ARBA00023328"/>
    </source>
</evidence>
<dbReference type="GO" id="GO:0072686">
    <property type="term" value="C:mitotic spindle"/>
    <property type="evidence" value="ECO:0007669"/>
    <property type="project" value="InterPro"/>
</dbReference>
<keyword evidence="6" id="KW-0158">Chromosome</keyword>
<feature type="region of interest" description="Disordered" evidence="17">
    <location>
        <begin position="290"/>
        <end position="381"/>
    </location>
</feature>
<evidence type="ECO:0000256" key="8">
    <source>
        <dbReference type="ARBA" id="ARBA00022618"/>
    </source>
</evidence>
<keyword evidence="12" id="KW-0995">Kinetochore</keyword>
<dbReference type="EMBL" id="JH767564">
    <property type="protein sequence ID" value="EON63710.1"/>
    <property type="molecule type" value="Genomic_DNA"/>
</dbReference>
<comment type="similarity">
    <text evidence="4">Belongs to the DASH complex ASK1 family.</text>
</comment>
<dbReference type="GeneID" id="19900249"/>
<dbReference type="HOGENOM" id="CLU_625697_0_0_1"/>
<evidence type="ECO:0000256" key="6">
    <source>
        <dbReference type="ARBA" id="ARBA00022454"/>
    </source>
</evidence>
<dbReference type="Proteomes" id="UP000016924">
    <property type="component" value="Unassembled WGS sequence"/>
</dbReference>
<keyword evidence="8" id="KW-0132">Cell division</keyword>
<evidence type="ECO:0000256" key="9">
    <source>
        <dbReference type="ARBA" id="ARBA00022701"/>
    </source>
</evidence>
<evidence type="ECO:0000256" key="14">
    <source>
        <dbReference type="ARBA" id="ARBA00023242"/>
    </source>
</evidence>
<feature type="compositionally biased region" description="Acidic residues" evidence="17">
    <location>
        <begin position="416"/>
        <end position="427"/>
    </location>
</feature>
<accession>R7YP53</accession>
<keyword evidence="11" id="KW-0159">Chromosome partition</keyword>
<feature type="compositionally biased region" description="Acidic residues" evidence="17">
    <location>
        <begin position="365"/>
        <end position="374"/>
    </location>
</feature>
<proteinExistence type="inferred from homology"/>
<feature type="compositionally biased region" description="Low complexity" evidence="17">
    <location>
        <begin position="189"/>
        <end position="200"/>
    </location>
</feature>
<keyword evidence="7" id="KW-0963">Cytoplasm</keyword>
<dbReference type="AlphaFoldDB" id="R7YP53"/>
<dbReference type="InterPro" id="IPR013964">
    <property type="entry name" value="DASH_Ask1"/>
</dbReference>
<comment type="subcellular location">
    <subcellularLocation>
        <location evidence="3">Chromosome</location>
        <location evidence="3">Centromere</location>
        <location evidence="3">Kinetochore</location>
    </subcellularLocation>
    <subcellularLocation>
        <location evidence="2">Cytoplasm</location>
        <location evidence="2">Cytoskeleton</location>
        <location evidence="2">Spindle</location>
    </subcellularLocation>
    <subcellularLocation>
        <location evidence="1">Nucleus</location>
    </subcellularLocation>
</comment>
<organism evidence="18 19">
    <name type="scientific">Coniosporium apollinis (strain CBS 100218)</name>
    <name type="common">Rock-inhabiting black yeast</name>
    <dbReference type="NCBI Taxonomy" id="1168221"/>
    <lineage>
        <taxon>Eukaryota</taxon>
        <taxon>Fungi</taxon>
        <taxon>Dikarya</taxon>
        <taxon>Ascomycota</taxon>
        <taxon>Pezizomycotina</taxon>
        <taxon>Dothideomycetes</taxon>
        <taxon>Dothideomycetes incertae sedis</taxon>
        <taxon>Coniosporium</taxon>
    </lineage>
</organism>
<keyword evidence="15" id="KW-0131">Cell cycle</keyword>
<dbReference type="RefSeq" id="XP_007779027.1">
    <property type="nucleotide sequence ID" value="XM_007780837.1"/>
</dbReference>
<feature type="region of interest" description="Disordered" evidence="17">
    <location>
        <begin position="411"/>
        <end position="441"/>
    </location>
</feature>
<evidence type="ECO:0000256" key="12">
    <source>
        <dbReference type="ARBA" id="ARBA00022838"/>
    </source>
</evidence>
<evidence type="ECO:0000313" key="19">
    <source>
        <dbReference type="Proteomes" id="UP000016924"/>
    </source>
</evidence>
<evidence type="ECO:0000256" key="15">
    <source>
        <dbReference type="ARBA" id="ARBA00023306"/>
    </source>
</evidence>
<keyword evidence="14" id="KW-0539">Nucleus</keyword>